<dbReference type="GO" id="GO:0016491">
    <property type="term" value="F:oxidoreductase activity"/>
    <property type="evidence" value="ECO:0007669"/>
    <property type="project" value="InterPro"/>
</dbReference>
<evidence type="ECO:0000256" key="3">
    <source>
        <dbReference type="ARBA" id="ARBA00023157"/>
    </source>
</evidence>
<dbReference type="Pfam" id="PF12543">
    <property type="entry name" value="DUF3738"/>
    <property type="match status" value="1"/>
</dbReference>
<dbReference type="PROSITE" id="PS51352">
    <property type="entry name" value="THIOREDOXIN_2"/>
    <property type="match status" value="1"/>
</dbReference>
<keyword evidence="2" id="KW-0201">Cytochrome c-type biogenesis</keyword>
<keyword evidence="5" id="KW-0732">Signal</keyword>
<feature type="chain" id="PRO_5016770100" evidence="5">
    <location>
        <begin position="19"/>
        <end position="401"/>
    </location>
</feature>
<dbReference type="AlphaFoldDB" id="A0A369Q1U7"/>
<dbReference type="InterPro" id="IPR013766">
    <property type="entry name" value="Thioredoxin_domain"/>
</dbReference>
<gene>
    <name evidence="7" type="ORF">DU508_07250</name>
</gene>
<evidence type="ECO:0000313" key="8">
    <source>
        <dbReference type="Proteomes" id="UP000253961"/>
    </source>
</evidence>
<dbReference type="GO" id="GO:0017004">
    <property type="term" value="P:cytochrome complex assembly"/>
    <property type="evidence" value="ECO:0007669"/>
    <property type="project" value="UniProtKB-KW"/>
</dbReference>
<dbReference type="InterPro" id="IPR036249">
    <property type="entry name" value="Thioredoxin-like_sf"/>
</dbReference>
<dbReference type="InterPro" id="IPR017801">
    <property type="entry name" value="DUF3738"/>
</dbReference>
<name>A0A369Q1U7_9SPHI</name>
<dbReference type="CDD" id="cd02966">
    <property type="entry name" value="TlpA_like_family"/>
    <property type="match status" value="1"/>
</dbReference>
<dbReference type="Gene3D" id="3.40.30.10">
    <property type="entry name" value="Glutaredoxin"/>
    <property type="match status" value="1"/>
</dbReference>
<evidence type="ECO:0000256" key="5">
    <source>
        <dbReference type="SAM" id="SignalP"/>
    </source>
</evidence>
<organism evidence="7 8">
    <name type="scientific">Pedobacter chinensis</name>
    <dbReference type="NCBI Taxonomy" id="2282421"/>
    <lineage>
        <taxon>Bacteria</taxon>
        <taxon>Pseudomonadati</taxon>
        <taxon>Bacteroidota</taxon>
        <taxon>Sphingobacteriia</taxon>
        <taxon>Sphingobacteriales</taxon>
        <taxon>Sphingobacteriaceae</taxon>
        <taxon>Pedobacter</taxon>
    </lineage>
</organism>
<evidence type="ECO:0000259" key="6">
    <source>
        <dbReference type="PROSITE" id="PS51352"/>
    </source>
</evidence>
<comment type="subcellular location">
    <subcellularLocation>
        <location evidence="1">Cell envelope</location>
    </subcellularLocation>
</comment>
<evidence type="ECO:0000256" key="1">
    <source>
        <dbReference type="ARBA" id="ARBA00004196"/>
    </source>
</evidence>
<keyword evidence="4" id="KW-0676">Redox-active center</keyword>
<comment type="caution">
    <text evidence="7">The sequence shown here is derived from an EMBL/GenBank/DDBJ whole genome shotgun (WGS) entry which is preliminary data.</text>
</comment>
<feature type="signal peptide" evidence="5">
    <location>
        <begin position="1"/>
        <end position="18"/>
    </location>
</feature>
<keyword evidence="8" id="KW-1185">Reference proteome</keyword>
<evidence type="ECO:0000313" key="7">
    <source>
        <dbReference type="EMBL" id="RDC56986.1"/>
    </source>
</evidence>
<dbReference type="Pfam" id="PF00578">
    <property type="entry name" value="AhpC-TSA"/>
    <property type="match status" value="1"/>
</dbReference>
<feature type="domain" description="Thioredoxin" evidence="6">
    <location>
        <begin position="25"/>
        <end position="166"/>
    </location>
</feature>
<dbReference type="OrthoDB" id="1118217at2"/>
<accession>A0A369Q1U7</accession>
<proteinExistence type="predicted"/>
<reference evidence="7 8" key="1">
    <citation type="submission" date="2018-07" db="EMBL/GenBank/DDBJ databases">
        <title>Pedobacter sp. nov., isolated from soil.</title>
        <authorList>
            <person name="Zhou L.Y."/>
            <person name="Du Z.J."/>
        </authorList>
    </citation>
    <scope>NUCLEOTIDE SEQUENCE [LARGE SCALE GENOMIC DNA]</scope>
    <source>
        <strain evidence="7 8">JDX94</strain>
    </source>
</reference>
<dbReference type="InterPro" id="IPR050553">
    <property type="entry name" value="Thioredoxin_ResA/DsbE_sf"/>
</dbReference>
<protein>
    <submittedName>
        <fullName evidence="7">DUF3738 domain-containing protein</fullName>
    </submittedName>
</protein>
<keyword evidence="3" id="KW-1015">Disulfide bond</keyword>
<dbReference type="GO" id="GO:0016209">
    <property type="term" value="F:antioxidant activity"/>
    <property type="evidence" value="ECO:0007669"/>
    <property type="project" value="InterPro"/>
</dbReference>
<dbReference type="GO" id="GO:0030313">
    <property type="term" value="C:cell envelope"/>
    <property type="evidence" value="ECO:0007669"/>
    <property type="project" value="UniProtKB-SubCell"/>
</dbReference>
<evidence type="ECO:0000256" key="2">
    <source>
        <dbReference type="ARBA" id="ARBA00022748"/>
    </source>
</evidence>
<dbReference type="SUPFAM" id="SSF52833">
    <property type="entry name" value="Thioredoxin-like"/>
    <property type="match status" value="1"/>
</dbReference>
<dbReference type="EMBL" id="QPKV01000003">
    <property type="protein sequence ID" value="RDC56986.1"/>
    <property type="molecule type" value="Genomic_DNA"/>
</dbReference>
<dbReference type="Proteomes" id="UP000253961">
    <property type="component" value="Unassembled WGS sequence"/>
</dbReference>
<dbReference type="PANTHER" id="PTHR42852">
    <property type="entry name" value="THIOL:DISULFIDE INTERCHANGE PROTEIN DSBE"/>
    <property type="match status" value="1"/>
</dbReference>
<dbReference type="RefSeq" id="WP_115402170.1">
    <property type="nucleotide sequence ID" value="NZ_QPKV01000003.1"/>
</dbReference>
<evidence type="ECO:0000256" key="4">
    <source>
        <dbReference type="ARBA" id="ARBA00023284"/>
    </source>
</evidence>
<dbReference type="InterPro" id="IPR000866">
    <property type="entry name" value="AhpC/TSA"/>
</dbReference>
<sequence>MMKAILFNLLFSAFTIGAAAQGLQIKTGDQFPDIPVRNLINAPVVSIQLSKPAIDKIYILNFWGTWCSPCIPEMDSLARLQKQNEAKIQVIGISDDTPSRLANYLKNKPSKIWLSSDTSGFFYQLFALAYVGQSAIINSKGKVVALVRTDSINQKLITRLIKGEIVKSSAALKEKAINNNDDIFGVDSTLNSSFTLRGYMVGQQSMSKRYILNGAYKNRRITFVNSSAESMYRAVYGIVAQKQIAYEVPEKEVSDFDNKQSLYCLDLLVKAEEKDSLYNILQQRLQQFMPVKARIEYREMPVYALVNKNFNQKESAKENLSYGFSGRGYDGVGATLANFANDYLSNELGLPVVDETGLTQKYDIKTNVEVRTKEGIVKSLTDIGLELFKKEKKMKVLVFYK</sequence>
<dbReference type="PANTHER" id="PTHR42852:SF6">
    <property type="entry name" value="THIOL:DISULFIDE INTERCHANGE PROTEIN DSBE"/>
    <property type="match status" value="1"/>
</dbReference>